<dbReference type="EMBL" id="CAJVPT010011509">
    <property type="protein sequence ID" value="CAG8579729.1"/>
    <property type="molecule type" value="Genomic_DNA"/>
</dbReference>
<keyword evidence="2" id="KW-1185">Reference proteome</keyword>
<gene>
    <name evidence="1" type="ORF">ACOLOM_LOCUS5920</name>
</gene>
<evidence type="ECO:0000313" key="1">
    <source>
        <dbReference type="EMBL" id="CAG8579729.1"/>
    </source>
</evidence>
<comment type="caution">
    <text evidence="1">The sequence shown here is derived from an EMBL/GenBank/DDBJ whole genome shotgun (WGS) entry which is preliminary data.</text>
</comment>
<dbReference type="Proteomes" id="UP000789525">
    <property type="component" value="Unassembled WGS sequence"/>
</dbReference>
<accession>A0ACA9MD64</accession>
<organism evidence="1 2">
    <name type="scientific">Acaulospora colombiana</name>
    <dbReference type="NCBI Taxonomy" id="27376"/>
    <lineage>
        <taxon>Eukaryota</taxon>
        <taxon>Fungi</taxon>
        <taxon>Fungi incertae sedis</taxon>
        <taxon>Mucoromycota</taxon>
        <taxon>Glomeromycotina</taxon>
        <taxon>Glomeromycetes</taxon>
        <taxon>Diversisporales</taxon>
        <taxon>Acaulosporaceae</taxon>
        <taxon>Acaulospora</taxon>
    </lineage>
</organism>
<evidence type="ECO:0000313" key="2">
    <source>
        <dbReference type="Proteomes" id="UP000789525"/>
    </source>
</evidence>
<sequence>MEPTPSSTQEEMSPGDISANATSGYYSSTQPSSANTYRCPALTTFLQQLNLMQYHNGFVEVAGVGENDLEQFLGFDEAEIKEVLSAVSMKPFHSAAFKKGIRELRQALSANLSSPNLITNLPTNVFPVTPLYLANSPLPQVRENNGPDGRVGTKIVLKSEKEPFPTREPPTKSSAVTSRISSNLTNEETTNESLSIHTTSPMQEIQETFDHSTAQVVKECPTSPPVSNLVICNNDNDDNSTINVAASKDVIIHHAIIYGKNSNRQLTSYEQAINRAATELALSDPTLVANKGVLFEKAKAKLLSEGYTYKRGQSRSKLNPNAPKPGERTSRASIRLRRNQHAAQTSENRLARIAELERKLQSKENQYEIAQELKRVKTVQGDSEGLEKAQMALDELGRERNEITKELATLRSKERKHRWYEQRKKERMDSGFEEAVGLNTEVQHENNIIENQ</sequence>
<protein>
    <submittedName>
        <fullName evidence="1">5908_t:CDS:1</fullName>
    </submittedName>
</protein>
<proteinExistence type="predicted"/>
<name>A0ACA9MD64_9GLOM</name>
<reference evidence="1" key="1">
    <citation type="submission" date="2021-06" db="EMBL/GenBank/DDBJ databases">
        <authorList>
            <person name="Kallberg Y."/>
            <person name="Tangrot J."/>
            <person name="Rosling A."/>
        </authorList>
    </citation>
    <scope>NUCLEOTIDE SEQUENCE</scope>
    <source>
        <strain evidence="1">CL356</strain>
    </source>
</reference>